<accession>A0A0F9XE35</accession>
<proteinExistence type="predicted"/>
<protein>
    <submittedName>
        <fullName evidence="1">Uncharacterized protein</fullName>
    </submittedName>
</protein>
<dbReference type="AlphaFoldDB" id="A0A0F9XE35"/>
<reference evidence="1" key="1">
    <citation type="journal article" date="2015" name="Nature">
        <title>Complex archaea that bridge the gap between prokaryotes and eukaryotes.</title>
        <authorList>
            <person name="Spang A."/>
            <person name="Saw J.H."/>
            <person name="Jorgensen S.L."/>
            <person name="Zaremba-Niedzwiedzka K."/>
            <person name="Martijn J."/>
            <person name="Lind A.E."/>
            <person name="van Eijk R."/>
            <person name="Schleper C."/>
            <person name="Guy L."/>
            <person name="Ettema T.J."/>
        </authorList>
    </citation>
    <scope>NUCLEOTIDE SEQUENCE</scope>
</reference>
<comment type="caution">
    <text evidence="1">The sequence shown here is derived from an EMBL/GenBank/DDBJ whole genome shotgun (WGS) entry which is preliminary data.</text>
</comment>
<organism evidence="1">
    <name type="scientific">marine sediment metagenome</name>
    <dbReference type="NCBI Taxonomy" id="412755"/>
    <lineage>
        <taxon>unclassified sequences</taxon>
        <taxon>metagenomes</taxon>
        <taxon>ecological metagenomes</taxon>
    </lineage>
</organism>
<gene>
    <name evidence="1" type="ORF">LCGC14_0231450</name>
</gene>
<name>A0A0F9XE35_9ZZZZ</name>
<sequence length="174" mass="19598">MTKASELLDVLSTLGKQDLLQVKATVEHLLKHQGLVEKESSDQEDVELFYKALAQAVSQASNIRPGPWQQFKRTRGYPVFQKNWEVVEQFVEDNFPGIKKVQRYSLYVITTQLVVDHLDMLGVIVTIKTVSANASKIPSLFGKAFPGYIRAGLFHVLLDSMGGSMDYDLARRKP</sequence>
<dbReference type="EMBL" id="LAZR01000113">
    <property type="protein sequence ID" value="KKN90033.1"/>
    <property type="molecule type" value="Genomic_DNA"/>
</dbReference>
<evidence type="ECO:0000313" key="1">
    <source>
        <dbReference type="EMBL" id="KKN90033.1"/>
    </source>
</evidence>